<proteinExistence type="predicted"/>
<reference evidence="5 6" key="1">
    <citation type="journal article" date="2015" name="Genome Announc.">
        <title>Expanding the biotechnology potential of lactobacilli through comparative genomics of 213 strains and associated genera.</title>
        <authorList>
            <person name="Sun Z."/>
            <person name="Harris H.M."/>
            <person name="McCann A."/>
            <person name="Guo C."/>
            <person name="Argimon S."/>
            <person name="Zhang W."/>
            <person name="Yang X."/>
            <person name="Jeffery I.B."/>
            <person name="Cooney J.C."/>
            <person name="Kagawa T.F."/>
            <person name="Liu W."/>
            <person name="Song Y."/>
            <person name="Salvetti E."/>
            <person name="Wrobel A."/>
            <person name="Rasinkangas P."/>
            <person name="Parkhill J."/>
            <person name="Rea M.C."/>
            <person name="O'Sullivan O."/>
            <person name="Ritari J."/>
            <person name="Douillard F.P."/>
            <person name="Paul Ross R."/>
            <person name="Yang R."/>
            <person name="Briner A.E."/>
            <person name="Felis G.E."/>
            <person name="de Vos W.M."/>
            <person name="Barrangou R."/>
            <person name="Klaenhammer T.R."/>
            <person name="Caufield P.W."/>
            <person name="Cui Y."/>
            <person name="Zhang H."/>
            <person name="O'Toole P.W."/>
        </authorList>
    </citation>
    <scope>NUCLEOTIDE SEQUENCE [LARGE SCALE GENOMIC DNA]</scope>
    <source>
        <strain evidence="5 6">DSM 16230</strain>
    </source>
</reference>
<keyword evidence="1" id="KW-0805">Transcription regulation</keyword>
<dbReference type="GO" id="GO:0003700">
    <property type="term" value="F:DNA-binding transcription factor activity"/>
    <property type="evidence" value="ECO:0007669"/>
    <property type="project" value="InterPro"/>
</dbReference>
<dbReference type="Proteomes" id="UP000051166">
    <property type="component" value="Unassembled WGS sequence"/>
</dbReference>
<dbReference type="STRING" id="1423801.FD50_GL000657"/>
<comment type="caution">
    <text evidence="5">The sequence shown here is derived from an EMBL/GenBank/DDBJ whole genome shotgun (WGS) entry which is preliminary data.</text>
</comment>
<evidence type="ECO:0000313" key="5">
    <source>
        <dbReference type="EMBL" id="KRL98844.1"/>
    </source>
</evidence>
<organism evidence="5 6">
    <name type="scientific">Liquorilactobacillus satsumensis DSM 16230 = JCM 12392</name>
    <dbReference type="NCBI Taxonomy" id="1423801"/>
    <lineage>
        <taxon>Bacteria</taxon>
        <taxon>Bacillati</taxon>
        <taxon>Bacillota</taxon>
        <taxon>Bacilli</taxon>
        <taxon>Lactobacillales</taxon>
        <taxon>Lactobacillaceae</taxon>
        <taxon>Liquorilactobacillus</taxon>
    </lineage>
</organism>
<evidence type="ECO:0000259" key="4">
    <source>
        <dbReference type="PROSITE" id="PS50995"/>
    </source>
</evidence>
<keyword evidence="3" id="KW-0804">Transcription</keyword>
<dbReference type="GeneID" id="98308082"/>
<evidence type="ECO:0000256" key="3">
    <source>
        <dbReference type="ARBA" id="ARBA00023163"/>
    </source>
</evidence>
<dbReference type="InterPro" id="IPR036390">
    <property type="entry name" value="WH_DNA-bd_sf"/>
</dbReference>
<dbReference type="PANTHER" id="PTHR35790">
    <property type="entry name" value="HTH-TYPE TRANSCRIPTIONAL REGULATOR PCHR"/>
    <property type="match status" value="1"/>
</dbReference>
<dbReference type="GO" id="GO:0003677">
    <property type="term" value="F:DNA binding"/>
    <property type="evidence" value="ECO:0007669"/>
    <property type="project" value="UniProtKB-KW"/>
</dbReference>
<keyword evidence="2" id="KW-0238">DNA-binding</keyword>
<accession>A0A0R1UZR0</accession>
<sequence length="158" mass="18091">MSKLNPLLQQIDSELHRYLAFDDTKKVQEHLAQVAPAAAKHIVSKISITELDVLQAISCASSLRIKELVTTTYFPQGTVSKIVNRLVKKKLVKKYHQPNNKKDVYLKLTEHGCLVADLHEQYHTQKNQQLNQLGATFNNTDLIRLAQILHEINELREK</sequence>
<evidence type="ECO:0000313" key="6">
    <source>
        <dbReference type="Proteomes" id="UP000051166"/>
    </source>
</evidence>
<dbReference type="RefSeq" id="WP_056960774.1">
    <property type="nucleotide sequence ID" value="NZ_AZFQ01000036.1"/>
</dbReference>
<dbReference type="SMART" id="SM00347">
    <property type="entry name" value="HTH_MARR"/>
    <property type="match status" value="1"/>
</dbReference>
<evidence type="ECO:0000256" key="2">
    <source>
        <dbReference type="ARBA" id="ARBA00023125"/>
    </source>
</evidence>
<dbReference type="SUPFAM" id="SSF46785">
    <property type="entry name" value="Winged helix' DNA-binding domain"/>
    <property type="match status" value="1"/>
</dbReference>
<gene>
    <name evidence="5" type="ORF">FD50_GL000657</name>
</gene>
<dbReference type="PANTHER" id="PTHR35790:SF4">
    <property type="entry name" value="HTH-TYPE TRANSCRIPTIONAL REGULATOR PCHR"/>
    <property type="match status" value="1"/>
</dbReference>
<protein>
    <submittedName>
        <fullName evidence="5">Transcriptional regulator</fullName>
    </submittedName>
</protein>
<dbReference type="Gene3D" id="1.10.10.10">
    <property type="entry name" value="Winged helix-like DNA-binding domain superfamily/Winged helix DNA-binding domain"/>
    <property type="match status" value="1"/>
</dbReference>
<keyword evidence="6" id="KW-1185">Reference proteome</keyword>
<dbReference type="PROSITE" id="PS50995">
    <property type="entry name" value="HTH_MARR_2"/>
    <property type="match status" value="1"/>
</dbReference>
<dbReference type="EMBL" id="AZFQ01000036">
    <property type="protein sequence ID" value="KRL98844.1"/>
    <property type="molecule type" value="Genomic_DNA"/>
</dbReference>
<dbReference type="InterPro" id="IPR000835">
    <property type="entry name" value="HTH_MarR-typ"/>
</dbReference>
<dbReference type="PATRIC" id="fig|1423801.4.peg.666"/>
<feature type="domain" description="HTH marR-type" evidence="4">
    <location>
        <begin position="1"/>
        <end position="154"/>
    </location>
</feature>
<dbReference type="InterPro" id="IPR052067">
    <property type="entry name" value="Metal_resp_HTH_trans_reg"/>
</dbReference>
<dbReference type="InterPro" id="IPR036388">
    <property type="entry name" value="WH-like_DNA-bd_sf"/>
</dbReference>
<name>A0A0R1UZR0_9LACO</name>
<dbReference type="OrthoDB" id="2323884at2"/>
<evidence type="ECO:0000256" key="1">
    <source>
        <dbReference type="ARBA" id="ARBA00023015"/>
    </source>
</evidence>
<dbReference type="Pfam" id="PF01047">
    <property type="entry name" value="MarR"/>
    <property type="match status" value="1"/>
</dbReference>
<dbReference type="AlphaFoldDB" id="A0A0R1UZR0"/>